<evidence type="ECO:0000313" key="2">
    <source>
        <dbReference type="EMBL" id="JAG55914.1"/>
    </source>
</evidence>
<dbReference type="AlphaFoldDB" id="A0A0K8SRW6"/>
<feature type="region of interest" description="Disordered" evidence="1">
    <location>
        <begin position="40"/>
        <end position="80"/>
    </location>
</feature>
<protein>
    <submittedName>
        <fullName evidence="2">Uncharacterized protein</fullName>
    </submittedName>
</protein>
<feature type="compositionally biased region" description="Polar residues" evidence="1">
    <location>
        <begin position="40"/>
        <end position="58"/>
    </location>
</feature>
<name>A0A0K8SRW6_LYGHE</name>
<evidence type="ECO:0000256" key="1">
    <source>
        <dbReference type="SAM" id="MobiDB-lite"/>
    </source>
</evidence>
<accession>A0A0K8SRW6</accession>
<dbReference type="EMBL" id="GBRD01009910">
    <property type="protein sequence ID" value="JAG55914.1"/>
    <property type="molecule type" value="Transcribed_RNA"/>
</dbReference>
<feature type="compositionally biased region" description="Low complexity" evidence="1">
    <location>
        <begin position="59"/>
        <end position="74"/>
    </location>
</feature>
<organism evidence="2">
    <name type="scientific">Lygus hesperus</name>
    <name type="common">Western plant bug</name>
    <dbReference type="NCBI Taxonomy" id="30085"/>
    <lineage>
        <taxon>Eukaryota</taxon>
        <taxon>Metazoa</taxon>
        <taxon>Ecdysozoa</taxon>
        <taxon>Arthropoda</taxon>
        <taxon>Hexapoda</taxon>
        <taxon>Insecta</taxon>
        <taxon>Pterygota</taxon>
        <taxon>Neoptera</taxon>
        <taxon>Paraneoptera</taxon>
        <taxon>Hemiptera</taxon>
        <taxon>Heteroptera</taxon>
        <taxon>Panheteroptera</taxon>
        <taxon>Cimicomorpha</taxon>
        <taxon>Miridae</taxon>
        <taxon>Mirini</taxon>
        <taxon>Lygus</taxon>
    </lineage>
</organism>
<sequence length="134" mass="15091">MKKHVLRQHFRQFSLQSKRGIPMTTRNLSHNQLTFKVQLNPSPKQSKQAIMTKQTFSHNQQNAAQPPATAPKTAGDADDRVNIFSQPANLKNAAHSQSKTGDSDYHSAFVFALYACWHKSCRCILFCACWGLVC</sequence>
<reference evidence="2" key="1">
    <citation type="submission" date="2014-09" db="EMBL/GenBank/DDBJ databases">
        <authorList>
            <person name="Magalhaes I.L.F."/>
            <person name="Oliveira U."/>
            <person name="Santos F.R."/>
            <person name="Vidigal T.H.D.A."/>
            <person name="Brescovit A.D."/>
            <person name="Santos A.J."/>
        </authorList>
    </citation>
    <scope>NUCLEOTIDE SEQUENCE</scope>
</reference>
<proteinExistence type="predicted"/>